<feature type="domain" description="Radical SAM core" evidence="1">
    <location>
        <begin position="168"/>
        <end position="406"/>
    </location>
</feature>
<dbReference type="NCBIfam" id="TIGR03994">
    <property type="entry name" value="rSAM_HemZ"/>
    <property type="match status" value="1"/>
</dbReference>
<dbReference type="PANTHER" id="PTHR13932:SF1">
    <property type="entry name" value="OXYGEN-INDEPENDENT COPROPORPHYRINOGEN-III OXIDASE-LIKE PROTEIN HEMZ"/>
    <property type="match status" value="1"/>
</dbReference>
<dbReference type="SMART" id="SM00729">
    <property type="entry name" value="Elp3"/>
    <property type="match status" value="1"/>
</dbReference>
<dbReference type="SFLD" id="SFLDG01065">
    <property type="entry name" value="anaerobic_coproporphyrinogen-I"/>
    <property type="match status" value="1"/>
</dbReference>
<dbReference type="SFLD" id="SFLDG01082">
    <property type="entry name" value="B12-binding_domain_containing"/>
    <property type="match status" value="1"/>
</dbReference>
<dbReference type="SFLD" id="SFLDF00310">
    <property type="entry name" value="oxygen-independent_coproporphy"/>
    <property type="match status" value="1"/>
</dbReference>
<keyword evidence="3" id="KW-1185">Reference proteome</keyword>
<dbReference type="InterPro" id="IPR023995">
    <property type="entry name" value="HemZ"/>
</dbReference>
<dbReference type="GO" id="GO:0006779">
    <property type="term" value="P:porphyrin-containing compound biosynthetic process"/>
    <property type="evidence" value="ECO:0007669"/>
    <property type="project" value="TreeGrafter"/>
</dbReference>
<dbReference type="OrthoDB" id="9808022at2"/>
<dbReference type="InterPro" id="IPR058240">
    <property type="entry name" value="rSAM_sf"/>
</dbReference>
<gene>
    <name evidence="2" type="ORF">BET03_02115</name>
</gene>
<dbReference type="GO" id="GO:0003824">
    <property type="term" value="F:catalytic activity"/>
    <property type="evidence" value="ECO:0007669"/>
    <property type="project" value="InterPro"/>
</dbReference>
<evidence type="ECO:0000259" key="1">
    <source>
        <dbReference type="PROSITE" id="PS51918"/>
    </source>
</evidence>
<dbReference type="PANTHER" id="PTHR13932">
    <property type="entry name" value="COPROPORPHYRINIGEN III OXIDASE"/>
    <property type="match status" value="1"/>
</dbReference>
<evidence type="ECO:0000313" key="2">
    <source>
        <dbReference type="EMBL" id="RKD34644.1"/>
    </source>
</evidence>
<sequence>MIKVYLEGHEYRYDVYQLLKLFYFDEEILFIKEKALDNNQGLLIESYLKNENDNYIVNTNIYINGIYISSSNIDNINKIDIKEDNLKKKKKIAIKKSIFDAISKICKKDVPWGILTGVRPTKIVHELMDKGIVEETILEVLMKQYKISRDKANLIINIANNQRQFIYPIDEKNFSLYISIPFCPSRCIYCSFPAYSLRKKSDLVNKYIEKLLFELEKVAEFTKDMKLQTVYIGGGTPTSIPSRDLQRIIEKVNNIYDQKKIKEFTVEAGRPDTINKEMLLMLKENGIDRISINPQTMNDTTLKGIGRRHTTEDIRQTYELARKIGFKKINMDIIIGLPEEGEKEINKTMNQILQLSPDNLTVHTLALKKASKLRNERNNFTLQDAKTIRNMLNITMDYAKEMDMYPYYMYRQKQILGNFENIGYTKKDKECIYNMLIMEEKQTIIALGAGGVTKMVYPAENRIERVPNVKDPNEYINRVEEMIERKRKYLR</sequence>
<dbReference type="InterPro" id="IPR006638">
    <property type="entry name" value="Elp3/MiaA/NifB-like_rSAM"/>
</dbReference>
<protein>
    <submittedName>
        <fullName evidence="2">Coproporphyrinogen dehydrogenase HemZ</fullName>
    </submittedName>
</protein>
<dbReference type="InterPro" id="IPR034505">
    <property type="entry name" value="Coproporphyrinogen-III_oxidase"/>
</dbReference>
<dbReference type="SFLD" id="SFLDS00029">
    <property type="entry name" value="Radical_SAM"/>
    <property type="match status" value="1"/>
</dbReference>
<reference evidence="2 3" key="1">
    <citation type="submission" date="2016-08" db="EMBL/GenBank/DDBJ databases">
        <title>Novel Firmicutes and Novel Genomes.</title>
        <authorList>
            <person name="Poppleton D.I."/>
            <person name="Gribaldo S."/>
        </authorList>
    </citation>
    <scope>NUCLEOTIDE SEQUENCE [LARGE SCALE GENOMIC DNA]</scope>
    <source>
        <strain evidence="2 3">CTT3</strain>
    </source>
</reference>
<evidence type="ECO:0000313" key="3">
    <source>
        <dbReference type="Proteomes" id="UP000284177"/>
    </source>
</evidence>
<organism evidence="2 3">
    <name type="scientific">Thermohalobacter berrensis</name>
    <dbReference type="NCBI Taxonomy" id="99594"/>
    <lineage>
        <taxon>Bacteria</taxon>
        <taxon>Bacillati</taxon>
        <taxon>Bacillota</taxon>
        <taxon>Tissierellia</taxon>
        <taxon>Tissierellales</taxon>
        <taxon>Thermohalobacteraceae</taxon>
        <taxon>Thermohalobacter</taxon>
    </lineage>
</organism>
<dbReference type="Gene3D" id="3.80.30.20">
    <property type="entry name" value="tm_1862 like domain"/>
    <property type="match status" value="1"/>
</dbReference>
<proteinExistence type="predicted"/>
<dbReference type="Proteomes" id="UP000284177">
    <property type="component" value="Unassembled WGS sequence"/>
</dbReference>
<dbReference type="EMBL" id="MCIB01000001">
    <property type="protein sequence ID" value="RKD34644.1"/>
    <property type="molecule type" value="Genomic_DNA"/>
</dbReference>
<dbReference type="InterPro" id="IPR023404">
    <property type="entry name" value="rSAM_horseshoe"/>
</dbReference>
<dbReference type="Pfam" id="PF04055">
    <property type="entry name" value="Radical_SAM"/>
    <property type="match status" value="1"/>
</dbReference>
<dbReference type="GO" id="GO:0005737">
    <property type="term" value="C:cytoplasm"/>
    <property type="evidence" value="ECO:0007669"/>
    <property type="project" value="TreeGrafter"/>
</dbReference>
<dbReference type="InterPro" id="IPR007197">
    <property type="entry name" value="rSAM"/>
</dbReference>
<accession>A0A419TAX8</accession>
<dbReference type="CDD" id="cd01335">
    <property type="entry name" value="Radical_SAM"/>
    <property type="match status" value="1"/>
</dbReference>
<dbReference type="PROSITE" id="PS51918">
    <property type="entry name" value="RADICAL_SAM"/>
    <property type="match status" value="1"/>
</dbReference>
<comment type="caution">
    <text evidence="2">The sequence shown here is derived from an EMBL/GenBank/DDBJ whole genome shotgun (WGS) entry which is preliminary data.</text>
</comment>
<dbReference type="GO" id="GO:0051539">
    <property type="term" value="F:4 iron, 4 sulfur cluster binding"/>
    <property type="evidence" value="ECO:0007669"/>
    <property type="project" value="TreeGrafter"/>
</dbReference>
<name>A0A419TAX8_9FIRM</name>
<dbReference type="RefSeq" id="WP_120166750.1">
    <property type="nucleotide sequence ID" value="NZ_MCIB01000001.1"/>
</dbReference>
<dbReference type="AlphaFoldDB" id="A0A419TAX8"/>
<dbReference type="SUPFAM" id="SSF102114">
    <property type="entry name" value="Radical SAM enzymes"/>
    <property type="match status" value="1"/>
</dbReference>